<dbReference type="Proteomes" id="UP000268162">
    <property type="component" value="Unassembled WGS sequence"/>
</dbReference>
<dbReference type="Gene3D" id="3.40.50.150">
    <property type="entry name" value="Vaccinia Virus protein VP39"/>
    <property type="match status" value="1"/>
</dbReference>
<sequence>MSQPTESLADNPWGLPKRLYTFPPLPIETYDDLTLPSPEHPEESQGSQPTADHASTFNKPTVPPTRADYFSRPLVLAVALALVRHVAQQATLSLIHSPVPGSPAPPDDSSPPPPLLACWVPWLTKVAGRGTDILAELDAQPQGDGTEIMPPLPTLKETDDYGEGDGNRIELERIAWRDQLTQGVEQAAAAIANMCGKTASGPVTKTFTVGQFRIHIQEPSFVEVDLGYKTWGSAFGLSESIVRGDIPVRDRSVLELGSGTGLVGITCGLLGARAVYLTDYHPAIVNNLAHNIRLNHLTDCGAVGACLDWSWLADFNRATADHRHYQQPLQCSTGLWDRLPSFDTIVAADVVYEMDHAKWLPRLLAYLLFSSPTLSPPLSHQSTLPNKSFYLITPLRHTHSVEMTTWVAEMESQGLICVASRDLPNPGYDDAASSYRLQQWQVDLSLLG</sequence>
<dbReference type="InterPro" id="IPR019410">
    <property type="entry name" value="Methyltransf_16"/>
</dbReference>
<dbReference type="EMBL" id="ML002719">
    <property type="protein sequence ID" value="RKP36100.1"/>
    <property type="molecule type" value="Genomic_DNA"/>
</dbReference>
<name>A0A4P9ZU42_9FUNG</name>
<dbReference type="AlphaFoldDB" id="A0A4P9ZU42"/>
<feature type="region of interest" description="Disordered" evidence="1">
    <location>
        <begin position="141"/>
        <end position="161"/>
    </location>
</feature>
<accession>A0A4P9ZU42</accession>
<gene>
    <name evidence="2" type="ORF">BJ085DRAFT_35827</name>
</gene>
<dbReference type="STRING" id="215637.A0A4P9ZU42"/>
<dbReference type="OrthoDB" id="443981at2759"/>
<evidence type="ECO:0000256" key="1">
    <source>
        <dbReference type="SAM" id="MobiDB-lite"/>
    </source>
</evidence>
<evidence type="ECO:0000313" key="3">
    <source>
        <dbReference type="Proteomes" id="UP000268162"/>
    </source>
</evidence>
<organism evidence="2 3">
    <name type="scientific">Dimargaris cristalligena</name>
    <dbReference type="NCBI Taxonomy" id="215637"/>
    <lineage>
        <taxon>Eukaryota</taxon>
        <taxon>Fungi</taxon>
        <taxon>Fungi incertae sedis</taxon>
        <taxon>Zoopagomycota</taxon>
        <taxon>Kickxellomycotina</taxon>
        <taxon>Dimargaritomycetes</taxon>
        <taxon>Dimargaritales</taxon>
        <taxon>Dimargaritaceae</taxon>
        <taxon>Dimargaris</taxon>
    </lineage>
</organism>
<dbReference type="InterPro" id="IPR029063">
    <property type="entry name" value="SAM-dependent_MTases_sf"/>
</dbReference>
<dbReference type="PANTHER" id="PTHR14614">
    <property type="entry name" value="HEPATOCELLULAR CARCINOMA-ASSOCIATED ANTIGEN"/>
    <property type="match status" value="1"/>
</dbReference>
<dbReference type="SUPFAM" id="SSF53335">
    <property type="entry name" value="S-adenosyl-L-methionine-dependent methyltransferases"/>
    <property type="match status" value="1"/>
</dbReference>
<evidence type="ECO:0008006" key="4">
    <source>
        <dbReference type="Google" id="ProtNLM"/>
    </source>
</evidence>
<reference evidence="3" key="1">
    <citation type="journal article" date="2018" name="Nat. Microbiol.">
        <title>Leveraging single-cell genomics to expand the fungal tree of life.</title>
        <authorList>
            <person name="Ahrendt S.R."/>
            <person name="Quandt C.A."/>
            <person name="Ciobanu D."/>
            <person name="Clum A."/>
            <person name="Salamov A."/>
            <person name="Andreopoulos B."/>
            <person name="Cheng J.F."/>
            <person name="Woyke T."/>
            <person name="Pelin A."/>
            <person name="Henrissat B."/>
            <person name="Reynolds N.K."/>
            <person name="Benny G.L."/>
            <person name="Smith M.E."/>
            <person name="James T.Y."/>
            <person name="Grigoriev I.V."/>
        </authorList>
    </citation>
    <scope>NUCLEOTIDE SEQUENCE [LARGE SCALE GENOMIC DNA]</scope>
    <source>
        <strain evidence="3">RSA 468</strain>
    </source>
</reference>
<proteinExistence type="predicted"/>
<keyword evidence="3" id="KW-1185">Reference proteome</keyword>
<feature type="region of interest" description="Disordered" evidence="1">
    <location>
        <begin position="30"/>
        <end position="60"/>
    </location>
</feature>
<dbReference type="Pfam" id="PF10294">
    <property type="entry name" value="Methyltransf_16"/>
    <property type="match status" value="1"/>
</dbReference>
<protein>
    <recommendedName>
        <fullName evidence="4">Methyltransferase-domain-containing protein</fullName>
    </recommendedName>
</protein>
<evidence type="ECO:0000313" key="2">
    <source>
        <dbReference type="EMBL" id="RKP36100.1"/>
    </source>
</evidence>
<feature type="compositionally biased region" description="Polar residues" evidence="1">
    <location>
        <begin position="44"/>
        <end position="59"/>
    </location>
</feature>